<sequence length="342" mass="37149">MGQLLDDLAAARAAWTGPQLTDWYAEEVLIDQLRTALEPDAERLENSEFGAEVRDLVQADESASAEDVHVDVEDPLLWADRRITHDDGGWSVIGIRFRGRDLTCPFVDVIASTLSPTPQNVLTIAADAVEDLAAFRPLTARVTVGELEWLRTGIDELPDSGPVSVDHHVVAGLVRDINHRTRVASHRRISLEQMDVTLAAARVEEIYAAHPDSGRWATAASAEELAEAAEDGALFEIFANSEPAGVVSAPRDDDFGLTGHMVQEICLDEQHRGRGYGPAVLQRLCEVLPTPGPGTVLWGTIHPENQPSLRNAYAVGRVTVGGQLWVAPKGHPGMPAPLTRPW</sequence>
<evidence type="ECO:0000259" key="1">
    <source>
        <dbReference type="PROSITE" id="PS51186"/>
    </source>
</evidence>
<dbReference type="PROSITE" id="PS51186">
    <property type="entry name" value="GNAT"/>
    <property type="match status" value="1"/>
</dbReference>
<dbReference type="Proteomes" id="UP001500236">
    <property type="component" value="Unassembled WGS sequence"/>
</dbReference>
<feature type="domain" description="N-acetyltransferase" evidence="1">
    <location>
        <begin position="194"/>
        <end position="342"/>
    </location>
</feature>
<dbReference type="Gene3D" id="3.40.630.30">
    <property type="match status" value="1"/>
</dbReference>
<keyword evidence="3" id="KW-1185">Reference proteome</keyword>
<organism evidence="2 3">
    <name type="scientific">Nesterenkonia aethiopica</name>
    <dbReference type="NCBI Taxonomy" id="269144"/>
    <lineage>
        <taxon>Bacteria</taxon>
        <taxon>Bacillati</taxon>
        <taxon>Actinomycetota</taxon>
        <taxon>Actinomycetes</taxon>
        <taxon>Micrococcales</taxon>
        <taxon>Micrococcaceae</taxon>
        <taxon>Nesterenkonia</taxon>
    </lineage>
</organism>
<accession>A0ABP6LMH1</accession>
<name>A0ABP6LMH1_9MICC</name>
<dbReference type="InterPro" id="IPR000182">
    <property type="entry name" value="GNAT_dom"/>
</dbReference>
<protein>
    <recommendedName>
        <fullName evidence="1">N-acetyltransferase domain-containing protein</fullName>
    </recommendedName>
</protein>
<dbReference type="RefSeq" id="WP_344683614.1">
    <property type="nucleotide sequence ID" value="NZ_BAAAVT010000001.1"/>
</dbReference>
<dbReference type="InterPro" id="IPR016181">
    <property type="entry name" value="Acyl_CoA_acyltransferase"/>
</dbReference>
<dbReference type="EMBL" id="BAAAVT010000001">
    <property type="protein sequence ID" value="GAA3050764.1"/>
    <property type="molecule type" value="Genomic_DNA"/>
</dbReference>
<evidence type="ECO:0000313" key="3">
    <source>
        <dbReference type="Proteomes" id="UP001500236"/>
    </source>
</evidence>
<reference evidence="3" key="1">
    <citation type="journal article" date="2019" name="Int. J. Syst. Evol. Microbiol.">
        <title>The Global Catalogue of Microorganisms (GCM) 10K type strain sequencing project: providing services to taxonomists for standard genome sequencing and annotation.</title>
        <authorList>
            <consortium name="The Broad Institute Genomics Platform"/>
            <consortium name="The Broad Institute Genome Sequencing Center for Infectious Disease"/>
            <person name="Wu L."/>
            <person name="Ma J."/>
        </authorList>
    </citation>
    <scope>NUCLEOTIDE SEQUENCE [LARGE SCALE GENOMIC DNA]</scope>
    <source>
        <strain evidence="3">JCM 14309</strain>
    </source>
</reference>
<dbReference type="SUPFAM" id="SSF55729">
    <property type="entry name" value="Acyl-CoA N-acyltransferases (Nat)"/>
    <property type="match status" value="1"/>
</dbReference>
<gene>
    <name evidence="2" type="ORF">GCM10010529_01040</name>
</gene>
<proteinExistence type="predicted"/>
<comment type="caution">
    <text evidence="2">The sequence shown here is derived from an EMBL/GenBank/DDBJ whole genome shotgun (WGS) entry which is preliminary data.</text>
</comment>
<evidence type="ECO:0000313" key="2">
    <source>
        <dbReference type="EMBL" id="GAA3050764.1"/>
    </source>
</evidence>
<dbReference type="Pfam" id="PF00583">
    <property type="entry name" value="Acetyltransf_1"/>
    <property type="match status" value="1"/>
</dbReference>